<keyword evidence="5" id="KW-1185">Reference proteome</keyword>
<organism evidence="4 5">
    <name type="scientific">Marinomonas phaeophyticola</name>
    <dbReference type="NCBI Taxonomy" id="3004091"/>
    <lineage>
        <taxon>Bacteria</taxon>
        <taxon>Pseudomonadati</taxon>
        <taxon>Pseudomonadota</taxon>
        <taxon>Gammaproteobacteria</taxon>
        <taxon>Oceanospirillales</taxon>
        <taxon>Oceanospirillaceae</taxon>
        <taxon>Marinomonas</taxon>
    </lineage>
</organism>
<keyword evidence="1" id="KW-0902">Two-component regulatory system</keyword>
<dbReference type="RefSeq" id="WP_269122921.1">
    <property type="nucleotide sequence ID" value="NZ_JAPUBN010000010.1"/>
</dbReference>
<reference evidence="4" key="1">
    <citation type="submission" date="2022-12" db="EMBL/GenBank/DDBJ databases">
        <title>Marinomonas 15G1-11 sp. nov, isolated from marine algae.</title>
        <authorList>
            <person name="Butt M."/>
            <person name="Choi D.G."/>
            <person name="Kim J.M."/>
            <person name="Lee J.K."/>
            <person name="Baek J.H."/>
            <person name="Jeon C.O."/>
        </authorList>
    </citation>
    <scope>NUCLEOTIDE SEQUENCE</scope>
    <source>
        <strain evidence="4">15G1-11</strain>
    </source>
</reference>
<feature type="modified residue" description="Phosphohistidine" evidence="2">
    <location>
        <position position="18"/>
    </location>
</feature>
<dbReference type="SUPFAM" id="SSF47226">
    <property type="entry name" value="Histidine-containing phosphotransfer domain, HPT domain"/>
    <property type="match status" value="1"/>
</dbReference>
<evidence type="ECO:0000256" key="1">
    <source>
        <dbReference type="ARBA" id="ARBA00023012"/>
    </source>
</evidence>
<evidence type="ECO:0000256" key="2">
    <source>
        <dbReference type="PROSITE-ProRule" id="PRU00110"/>
    </source>
</evidence>
<dbReference type="InterPro" id="IPR008207">
    <property type="entry name" value="Sig_transdc_His_kin_Hpt_dom"/>
</dbReference>
<dbReference type="PROSITE" id="PS50894">
    <property type="entry name" value="HPT"/>
    <property type="match status" value="1"/>
</dbReference>
<gene>
    <name evidence="4" type="ORF">O1D97_03755</name>
</gene>
<evidence type="ECO:0000313" key="5">
    <source>
        <dbReference type="Proteomes" id="UP001149719"/>
    </source>
</evidence>
<proteinExistence type="predicted"/>
<evidence type="ECO:0000259" key="3">
    <source>
        <dbReference type="PROSITE" id="PS50894"/>
    </source>
</evidence>
<dbReference type="EMBL" id="JAPUBN010000010">
    <property type="protein sequence ID" value="MCZ2720779.1"/>
    <property type="molecule type" value="Genomic_DNA"/>
</dbReference>
<evidence type="ECO:0000313" key="4">
    <source>
        <dbReference type="EMBL" id="MCZ2720779.1"/>
    </source>
</evidence>
<dbReference type="InterPro" id="IPR036641">
    <property type="entry name" value="HPT_dom_sf"/>
</dbReference>
<dbReference type="Proteomes" id="UP001149719">
    <property type="component" value="Unassembled WGS sequence"/>
</dbReference>
<protein>
    <submittedName>
        <fullName evidence="4">Hpt domain-containing protein</fullName>
    </submittedName>
</protein>
<sequence length="161" mass="17873">MFKIEVGKDNDQILEFVHTLKSSAAYIGAFELSTSCSILEEALLNGNGTNAFLVSVLHSLDRYIGQLSPLFENELSQKTIPKSGYPDSNVGKLKEVLIELLPLLQTSDFSAENYFDSLHSLVANTEHVSLVGELVWNVEEVEYERAAEIVQRLLAQIQGTQ</sequence>
<accession>A0ABT4JT55</accession>
<keyword evidence="2" id="KW-0597">Phosphoprotein</keyword>
<feature type="domain" description="HPt" evidence="3">
    <location>
        <begin position="1"/>
        <end position="70"/>
    </location>
</feature>
<dbReference type="Pfam" id="PF01627">
    <property type="entry name" value="Hpt"/>
    <property type="match status" value="1"/>
</dbReference>
<dbReference type="Gene3D" id="1.20.120.160">
    <property type="entry name" value="HPT domain"/>
    <property type="match status" value="1"/>
</dbReference>
<comment type="caution">
    <text evidence="4">The sequence shown here is derived from an EMBL/GenBank/DDBJ whole genome shotgun (WGS) entry which is preliminary data.</text>
</comment>
<name>A0ABT4JT55_9GAMM</name>